<dbReference type="InterPro" id="IPR045058">
    <property type="entry name" value="GIMA/IAN/Toc"/>
</dbReference>
<evidence type="ECO:0000256" key="2">
    <source>
        <dbReference type="ARBA" id="ARBA00022741"/>
    </source>
</evidence>
<dbReference type="GO" id="GO:0005525">
    <property type="term" value="F:GTP binding"/>
    <property type="evidence" value="ECO:0007669"/>
    <property type="project" value="UniProtKB-KW"/>
</dbReference>
<accession>A0A9W3BET5</accession>
<evidence type="ECO:0000259" key="5">
    <source>
        <dbReference type="PROSITE" id="PS51720"/>
    </source>
</evidence>
<dbReference type="RefSeq" id="XP_055898093.1">
    <property type="nucleotide sequence ID" value="XM_056042118.1"/>
</dbReference>
<dbReference type="Pfam" id="PF04548">
    <property type="entry name" value="AIG1"/>
    <property type="match status" value="1"/>
</dbReference>
<dbReference type="AlphaFoldDB" id="A0A9W3BET5"/>
<gene>
    <name evidence="7 8" type="primary">LOC129928306</name>
</gene>
<dbReference type="Gene3D" id="3.40.50.300">
    <property type="entry name" value="P-loop containing nucleotide triphosphate hydrolases"/>
    <property type="match status" value="1"/>
</dbReference>
<feature type="domain" description="AIG1-type G" evidence="5">
    <location>
        <begin position="5"/>
        <end position="216"/>
    </location>
</feature>
<organism evidence="6 7">
    <name type="scientific">Biomphalaria glabrata</name>
    <name type="common">Bloodfluke planorb</name>
    <name type="synonym">Freshwater snail</name>
    <dbReference type="NCBI Taxonomy" id="6526"/>
    <lineage>
        <taxon>Eukaryota</taxon>
        <taxon>Metazoa</taxon>
        <taxon>Spiralia</taxon>
        <taxon>Lophotrochozoa</taxon>
        <taxon>Mollusca</taxon>
        <taxon>Gastropoda</taxon>
        <taxon>Heterobranchia</taxon>
        <taxon>Euthyneura</taxon>
        <taxon>Panpulmonata</taxon>
        <taxon>Hygrophila</taxon>
        <taxon>Lymnaeoidea</taxon>
        <taxon>Planorbidae</taxon>
        <taxon>Biomphalaria</taxon>
    </lineage>
</organism>
<evidence type="ECO:0000313" key="7">
    <source>
        <dbReference type="RefSeq" id="XP_055898092.1"/>
    </source>
</evidence>
<evidence type="ECO:0000313" key="8">
    <source>
        <dbReference type="RefSeq" id="XP_055898093.1"/>
    </source>
</evidence>
<dbReference type="PANTHER" id="PTHR10903">
    <property type="entry name" value="GTPASE, IMAP FAMILY MEMBER-RELATED"/>
    <property type="match status" value="1"/>
</dbReference>
<name>A0A9W3BET5_BIOGL</name>
<reference evidence="7 8" key="1">
    <citation type="submission" date="2025-04" db="UniProtKB">
        <authorList>
            <consortium name="RefSeq"/>
        </authorList>
    </citation>
    <scope>IDENTIFICATION</scope>
</reference>
<evidence type="ECO:0000313" key="6">
    <source>
        <dbReference type="Proteomes" id="UP001165740"/>
    </source>
</evidence>
<dbReference type="PANTHER" id="PTHR10903:SF184">
    <property type="entry name" value="GTP-BINDING PROTEIN A"/>
    <property type="match status" value="1"/>
</dbReference>
<feature type="coiled-coil region" evidence="4">
    <location>
        <begin position="449"/>
        <end position="483"/>
    </location>
</feature>
<proteinExistence type="inferred from homology"/>
<dbReference type="OrthoDB" id="8954335at2759"/>
<dbReference type="PROSITE" id="PS51720">
    <property type="entry name" value="G_AIG1"/>
    <property type="match status" value="1"/>
</dbReference>
<dbReference type="SUPFAM" id="SSF52540">
    <property type="entry name" value="P-loop containing nucleoside triphosphate hydrolases"/>
    <property type="match status" value="1"/>
</dbReference>
<dbReference type="GeneID" id="129928306"/>
<evidence type="ECO:0000256" key="3">
    <source>
        <dbReference type="ARBA" id="ARBA00023134"/>
    </source>
</evidence>
<dbReference type="InterPro" id="IPR006703">
    <property type="entry name" value="G_AIG1"/>
</dbReference>
<comment type="similarity">
    <text evidence="1">Belongs to the TRAFAC class TrmE-Era-EngA-EngB-Septin-like GTPase superfamily. AIG1/Toc34/Toc159-like paraseptin GTPase family. IAN subfamily.</text>
</comment>
<keyword evidence="2" id="KW-0547">Nucleotide-binding</keyword>
<keyword evidence="4" id="KW-0175">Coiled coil</keyword>
<sequence>MNCKSKHHTYICVGRTGTGKSSICNRILGKNIFLVSDSGKSVTSAPELARSINLGYTFTVVDTPGVMDTSVNSNQAKKKSCDEMIQAMVQCPEEGKRALLLVLKYGDRFTEETRKCVDIIETIFGDRCLEKCCIVVFTHGESFDLNNEERNISFEDWCRSQEEGLKLLLQRCEYRCLLFRNKTKDSEVSRRQIESLIQMTNKLDESYTQEKFDEARKKHKRLALESKLPSLLKDYDTEMNELQEKANRNLVQCPSLQELISLEKCINNIILKLQIEDDGIYYSQGEFSLFHQPMLRAKEMLKQIHMQEIHTVKEKMTTTIMRLKMQIQDCNGVSAIEYFEDIIQDFFAKFSEFGLIIDNDNISIDDRNNVLNWHSEDLLLFGNVCVLIHELYTSITDKRNALILKSYKEELKGKIKILEKRLIAIPEAEIKSEKAIKIRDEAKELLETIDPNQEKLEKLRARLRELDEDAAQKVDQCKKNKRELAINLVASTLTDALGVAGHAASFVCHPVAKIVSRAAPVTATAARTVFDVIKRKLRS</sequence>
<protein>
    <submittedName>
        <fullName evidence="7 8">Uncharacterized protein LOC129928306</fullName>
    </submittedName>
</protein>
<dbReference type="Proteomes" id="UP001165740">
    <property type="component" value="Chromosome 9"/>
</dbReference>
<evidence type="ECO:0000256" key="4">
    <source>
        <dbReference type="SAM" id="Coils"/>
    </source>
</evidence>
<keyword evidence="3" id="KW-0342">GTP-binding</keyword>
<dbReference type="RefSeq" id="XP_055898092.1">
    <property type="nucleotide sequence ID" value="XM_056042117.1"/>
</dbReference>
<evidence type="ECO:0000256" key="1">
    <source>
        <dbReference type="ARBA" id="ARBA00008535"/>
    </source>
</evidence>
<keyword evidence="6" id="KW-1185">Reference proteome</keyword>
<dbReference type="InterPro" id="IPR027417">
    <property type="entry name" value="P-loop_NTPase"/>
</dbReference>